<name>A0AC58THY1_TOBAC</name>
<evidence type="ECO:0000313" key="1">
    <source>
        <dbReference type="Proteomes" id="UP000790787"/>
    </source>
</evidence>
<reference evidence="2" key="2">
    <citation type="submission" date="2025-08" db="UniProtKB">
        <authorList>
            <consortium name="RefSeq"/>
        </authorList>
    </citation>
    <scope>IDENTIFICATION</scope>
    <source>
        <tissue evidence="2">Leaf</tissue>
    </source>
</reference>
<gene>
    <name evidence="2" type="primary">LOC107782922</name>
</gene>
<accession>A0AC58THY1</accession>
<evidence type="ECO:0000313" key="2">
    <source>
        <dbReference type="RefSeq" id="XP_075096833.1"/>
    </source>
</evidence>
<organism evidence="1 2">
    <name type="scientific">Nicotiana tabacum</name>
    <name type="common">Common tobacco</name>
    <dbReference type="NCBI Taxonomy" id="4097"/>
    <lineage>
        <taxon>Eukaryota</taxon>
        <taxon>Viridiplantae</taxon>
        <taxon>Streptophyta</taxon>
        <taxon>Embryophyta</taxon>
        <taxon>Tracheophyta</taxon>
        <taxon>Spermatophyta</taxon>
        <taxon>Magnoliopsida</taxon>
        <taxon>eudicotyledons</taxon>
        <taxon>Gunneridae</taxon>
        <taxon>Pentapetalae</taxon>
        <taxon>asterids</taxon>
        <taxon>lamiids</taxon>
        <taxon>Solanales</taxon>
        <taxon>Solanaceae</taxon>
        <taxon>Nicotianoideae</taxon>
        <taxon>Nicotianeae</taxon>
        <taxon>Nicotiana</taxon>
    </lineage>
</organism>
<sequence>MMNQKKFSIPTRGEAYVIKSTRKKWKDYKYDLKNVYTTKYKTKDALLRNRPSHIPRDQWTGLLSYWFSDKAKKRTQANRNNRSNQKMPHIGWSKSIAALMDEKTMVKQRGKGSKQPGRGDSSRGGKQRMVKLTPQVRKNIKDMRKAIKVADRAIDNSRSEYEPSWETSSDLVPLYIPYPERTIHRDTPPSSPDTQTSINISSGSSKGSAAGSGDEYSTSLIASIFGEGAKGDEGDGELPGGGVPQVGGVDRTRNPTV</sequence>
<protein>
    <submittedName>
        <fullName evidence="2">Uncharacterized protein LOC107782922 isoform X1</fullName>
    </submittedName>
</protein>
<dbReference type="RefSeq" id="XP_075096833.1">
    <property type="nucleotide sequence ID" value="XM_075240732.1"/>
</dbReference>
<proteinExistence type="predicted"/>
<reference evidence="1" key="1">
    <citation type="journal article" date="2014" name="Nat. Commun.">
        <title>The tobacco genome sequence and its comparison with those of tomato and potato.</title>
        <authorList>
            <person name="Sierro N."/>
            <person name="Battey J.N."/>
            <person name="Ouadi S."/>
            <person name="Bakaher N."/>
            <person name="Bovet L."/>
            <person name="Willig A."/>
            <person name="Goepfert S."/>
            <person name="Peitsch M.C."/>
            <person name="Ivanov N.V."/>
        </authorList>
    </citation>
    <scope>NUCLEOTIDE SEQUENCE [LARGE SCALE GENOMIC DNA]</scope>
</reference>
<keyword evidence="1" id="KW-1185">Reference proteome</keyword>
<dbReference type="Proteomes" id="UP000790787">
    <property type="component" value="Chromosome 20"/>
</dbReference>